<comment type="caution">
    <text evidence="1">The sequence shown here is derived from an EMBL/GenBank/DDBJ whole genome shotgun (WGS) entry which is preliminary data.</text>
</comment>
<evidence type="ECO:0000313" key="2">
    <source>
        <dbReference type="Proteomes" id="UP000789572"/>
    </source>
</evidence>
<sequence>TEYLCSPTLTEANTDMATFYTDWTQYLCSPTLTEANTDMANTDMATLCANQTEYLCSPTLTEANTDMVTRCADQTQYLCSPTLTENTDMATFYTDWTQYLCSPTLTEANTDMATFCANWTQYLCPPTLTEANTDMATCCADQTQYLCSPTLTEVNTHIESTEELTSTRRAEENSPLWLPGYSNGYLTNGLADQYIGEDISTRKRGSSNDESEDGISSKRARRIEEEFQDLLPLHFGGDSTEEDNLLASINLEKWDWGSTRMVEATNIDLDTIGTADNDNNSINTDPLAWEIIVPEEAEAVTPIHRQTFQIIECQNKEETEPRESSKRWTNWEGKPKYNYKKHKGQFVFHKGEAKDAETIQQLEQSKAALNESFSKSEACKLGKMLQDRHTSSLARKCIGNYRVDQARRMYELYKDCTEEEMKDGWSPSSIWKRPKKDILEEQQRRATLKAAQMI</sequence>
<dbReference type="Proteomes" id="UP000789572">
    <property type="component" value="Unassembled WGS sequence"/>
</dbReference>
<organism evidence="1 2">
    <name type="scientific">Paraglomus occultum</name>
    <dbReference type="NCBI Taxonomy" id="144539"/>
    <lineage>
        <taxon>Eukaryota</taxon>
        <taxon>Fungi</taxon>
        <taxon>Fungi incertae sedis</taxon>
        <taxon>Mucoromycota</taxon>
        <taxon>Glomeromycotina</taxon>
        <taxon>Glomeromycetes</taxon>
        <taxon>Paraglomerales</taxon>
        <taxon>Paraglomeraceae</taxon>
        <taxon>Paraglomus</taxon>
    </lineage>
</organism>
<keyword evidence="2" id="KW-1185">Reference proteome</keyword>
<dbReference type="OrthoDB" id="10473220at2759"/>
<proteinExistence type="predicted"/>
<dbReference type="AlphaFoldDB" id="A0A9N9CEB2"/>
<gene>
    <name evidence="1" type="ORF">POCULU_LOCUS7335</name>
</gene>
<reference evidence="1" key="1">
    <citation type="submission" date="2021-06" db="EMBL/GenBank/DDBJ databases">
        <authorList>
            <person name="Kallberg Y."/>
            <person name="Tangrot J."/>
            <person name="Rosling A."/>
        </authorList>
    </citation>
    <scope>NUCLEOTIDE SEQUENCE</scope>
    <source>
        <strain evidence="1">IA702</strain>
    </source>
</reference>
<evidence type="ECO:0000313" key="1">
    <source>
        <dbReference type="EMBL" id="CAG8598338.1"/>
    </source>
</evidence>
<name>A0A9N9CEB2_9GLOM</name>
<feature type="non-terminal residue" evidence="1">
    <location>
        <position position="1"/>
    </location>
</feature>
<dbReference type="EMBL" id="CAJVPJ010001627">
    <property type="protein sequence ID" value="CAG8598338.1"/>
    <property type="molecule type" value="Genomic_DNA"/>
</dbReference>
<accession>A0A9N9CEB2</accession>
<protein>
    <submittedName>
        <fullName evidence="1">8463_t:CDS:1</fullName>
    </submittedName>
</protein>